<keyword evidence="3" id="KW-1185">Reference proteome</keyword>
<accession>A0A8R1EMU7</accession>
<evidence type="ECO:0000313" key="2">
    <source>
        <dbReference type="EnsemblMetazoa" id="CJA39837.1"/>
    </source>
</evidence>
<dbReference type="AlphaFoldDB" id="A0A8R1EMU7"/>
<evidence type="ECO:0000256" key="1">
    <source>
        <dbReference type="SAM" id="MobiDB-lite"/>
    </source>
</evidence>
<proteinExistence type="predicted"/>
<dbReference type="EnsemblMetazoa" id="CJA39837.1">
    <property type="protein sequence ID" value="CJA39837.1"/>
    <property type="gene ID" value="WBGene00215685"/>
</dbReference>
<dbReference type="Proteomes" id="UP000005237">
    <property type="component" value="Unassembled WGS sequence"/>
</dbReference>
<reference evidence="3" key="1">
    <citation type="submission" date="2010-08" db="EMBL/GenBank/DDBJ databases">
        <authorList>
            <consortium name="Caenorhabditis japonica Sequencing Consortium"/>
            <person name="Wilson R.K."/>
        </authorList>
    </citation>
    <scope>NUCLEOTIDE SEQUENCE [LARGE SCALE GENOMIC DNA]</scope>
    <source>
        <strain evidence="3">DF5081</strain>
    </source>
</reference>
<reference evidence="2" key="2">
    <citation type="submission" date="2022-06" db="UniProtKB">
        <authorList>
            <consortium name="EnsemblMetazoa"/>
        </authorList>
    </citation>
    <scope>IDENTIFICATION</scope>
    <source>
        <strain evidence="2">DF5081</strain>
    </source>
</reference>
<evidence type="ECO:0000313" key="3">
    <source>
        <dbReference type="Proteomes" id="UP000005237"/>
    </source>
</evidence>
<name>A0A8R1EMU7_CAEJA</name>
<feature type="region of interest" description="Disordered" evidence="1">
    <location>
        <begin position="73"/>
        <end position="103"/>
    </location>
</feature>
<organism evidence="2 3">
    <name type="scientific">Caenorhabditis japonica</name>
    <dbReference type="NCBI Taxonomy" id="281687"/>
    <lineage>
        <taxon>Eukaryota</taxon>
        <taxon>Metazoa</taxon>
        <taxon>Ecdysozoa</taxon>
        <taxon>Nematoda</taxon>
        <taxon>Chromadorea</taxon>
        <taxon>Rhabditida</taxon>
        <taxon>Rhabditina</taxon>
        <taxon>Rhabditomorpha</taxon>
        <taxon>Rhabditoidea</taxon>
        <taxon>Rhabditidae</taxon>
        <taxon>Peloderinae</taxon>
        <taxon>Caenorhabditis</taxon>
    </lineage>
</organism>
<protein>
    <submittedName>
        <fullName evidence="2">Uncharacterized protein</fullName>
    </submittedName>
</protein>
<sequence length="134" mass="15727">MEQEKNEFFAKRDQDIKRIKSEAYELDLKTQQVQIAEQHVAELKSANESKFRQLQHLEQLLTSECSEIERMRNEMKSEQNVPRRTNFDDAYGQSGSNPDSQRRVDYARASLKKHYEFLDKYAGQKVATVAPQNN</sequence>